<gene>
    <name evidence="6" type="ORF">SDRG_01408</name>
</gene>
<dbReference type="PROSITE" id="PS00108">
    <property type="entry name" value="PROTEIN_KINASE_ST"/>
    <property type="match status" value="1"/>
</dbReference>
<keyword evidence="1" id="KW-0547">Nucleotide-binding</keyword>
<dbReference type="SMART" id="SM00220">
    <property type="entry name" value="S_TKc"/>
    <property type="match status" value="1"/>
</dbReference>
<dbReference type="PANTHER" id="PTHR24055">
    <property type="entry name" value="MITOGEN-ACTIVATED PROTEIN KINASE"/>
    <property type="match status" value="1"/>
</dbReference>
<evidence type="ECO:0000256" key="3">
    <source>
        <dbReference type="SAM" id="MobiDB-lite"/>
    </source>
</evidence>
<name>T0R502_SAPDV</name>
<dbReference type="InterPro" id="IPR011009">
    <property type="entry name" value="Kinase-like_dom_sf"/>
</dbReference>
<sequence length="916" mass="101039">MQHADRPVRRGSLLSQSSHRSSRRDDDMVGSFMSDSGSYARSSRRHPSQRAVAMPGQAATTGHLQTQQILANSGRASTYRNSTATSSSVANTLTRSVQSGVAISTMLSLAAGVEDIGNVQEVHWEGHVRKKGDWLPRWEPRYLVLDGTTLTYYSKQHDARSGKNLRGRMVLTYVGPDFKGKKAHGFMIETKGHKRFHLCCATELEKDMWVEMMQTALDEANGAANKPAQDDDFMSSPSYDLSRSGPVLPKSATRSGCSPASSIGHTTSLASPVNVRDFYDAMRQLLLTHSSSAQFFPKLSRDVSITSNYAPTVPFWGEYHGLDGVLHYFSILYETVAFTSFFVTDIAQSQEGSTAIVVGRETMRNKTNHRKFTQQWTHTIEFSKNGRVKHIHIAADPVAASAVFGCNATSSLSLPIAAVLGAAHSDTPPGRIHVHLVRGDQIGGITDFEEDLATNDSLLETPGSKYIVDVSVMADAGGYLPTALLKATHHVQTGRSKDSSTSTEPLWDTHLVVPFGGATHGKPCCVVLQLFKDRRRRRSSNAPSMVLSPLDEESPLGNESTMMQSGRANDGMELIGLAKVNLAPFLALAKTDDGYTTMPQWYTLLAPGDTKFAVGRLELSLSFEEASDMFDAESDYMASPCTEASYHSDTSSNVSINRHKAYRDRARNNVSFNYFLYQMLVAIKYVHSADVLHRDLKPSNILVNSDCDVKLCDFGLARGIYDLPPDAALTEYVVTRWYRAPEVLLTSAYDKPMDVWAIGCILAEMIGRRPLFPGSDFLHQLKIILEVVGTPTDETQMAFITNHRAKRFILKQPKKAPVPLASLYPRASPLCLDLLAKMLVFNPRERITVDDALGHPYLAGIREPSVEQTCVNGPFDFAFEDAELTKDALQELMFEDVCAFHPEVLNKSLRRAATTV</sequence>
<feature type="domain" description="PH" evidence="4">
    <location>
        <begin position="121"/>
        <end position="218"/>
    </location>
</feature>
<evidence type="ECO:0000313" key="6">
    <source>
        <dbReference type="EMBL" id="EQC41440.1"/>
    </source>
</evidence>
<dbReference type="CDD" id="cd00821">
    <property type="entry name" value="PH"/>
    <property type="match status" value="1"/>
</dbReference>
<keyword evidence="7" id="KW-1185">Reference proteome</keyword>
<dbReference type="GO" id="GO:0005524">
    <property type="term" value="F:ATP binding"/>
    <property type="evidence" value="ECO:0007669"/>
    <property type="project" value="UniProtKB-KW"/>
</dbReference>
<dbReference type="Gene3D" id="1.10.510.10">
    <property type="entry name" value="Transferase(Phosphotransferase) domain 1"/>
    <property type="match status" value="1"/>
</dbReference>
<proteinExistence type="predicted"/>
<dbReference type="STRING" id="1156394.T0R502"/>
<dbReference type="OrthoDB" id="60777at2759"/>
<dbReference type="InterPro" id="IPR050117">
    <property type="entry name" value="MAPK"/>
</dbReference>
<dbReference type="FunFam" id="1.10.510.10:FF:000439">
    <property type="entry name" value="Mitogen-activated protein kinase"/>
    <property type="match status" value="1"/>
</dbReference>
<dbReference type="InterPro" id="IPR032710">
    <property type="entry name" value="NTF2-like_dom_sf"/>
</dbReference>
<dbReference type="Proteomes" id="UP000030762">
    <property type="component" value="Unassembled WGS sequence"/>
</dbReference>
<dbReference type="SUPFAM" id="SSF54427">
    <property type="entry name" value="NTF2-like"/>
    <property type="match status" value="1"/>
</dbReference>
<evidence type="ECO:0000313" key="7">
    <source>
        <dbReference type="Proteomes" id="UP000030762"/>
    </source>
</evidence>
<dbReference type="Pfam" id="PF00069">
    <property type="entry name" value="Pkinase"/>
    <property type="match status" value="1"/>
</dbReference>
<accession>T0R502</accession>
<feature type="domain" description="Protein kinase" evidence="5">
    <location>
        <begin position="509"/>
        <end position="858"/>
    </location>
</feature>
<keyword evidence="2" id="KW-0067">ATP-binding</keyword>
<dbReference type="SMART" id="SM00233">
    <property type="entry name" value="PH"/>
    <property type="match status" value="1"/>
</dbReference>
<feature type="compositionally biased region" description="Low complexity" evidence="3">
    <location>
        <begin position="10"/>
        <end position="19"/>
    </location>
</feature>
<dbReference type="AlphaFoldDB" id="T0R502"/>
<feature type="region of interest" description="Disordered" evidence="3">
    <location>
        <begin position="221"/>
        <end position="245"/>
    </location>
</feature>
<feature type="region of interest" description="Disordered" evidence="3">
    <location>
        <begin position="539"/>
        <end position="563"/>
    </location>
</feature>
<dbReference type="InterPro" id="IPR000719">
    <property type="entry name" value="Prot_kinase_dom"/>
</dbReference>
<dbReference type="InParanoid" id="T0R502"/>
<dbReference type="InterPro" id="IPR011993">
    <property type="entry name" value="PH-like_dom_sf"/>
</dbReference>
<keyword evidence="6" id="KW-0418">Kinase</keyword>
<evidence type="ECO:0000259" key="5">
    <source>
        <dbReference type="PROSITE" id="PS50011"/>
    </source>
</evidence>
<dbReference type="InterPro" id="IPR008271">
    <property type="entry name" value="Ser/Thr_kinase_AS"/>
</dbReference>
<evidence type="ECO:0000259" key="4">
    <source>
        <dbReference type="PROSITE" id="PS50003"/>
    </source>
</evidence>
<dbReference type="GO" id="GO:0004672">
    <property type="term" value="F:protein kinase activity"/>
    <property type="evidence" value="ECO:0007669"/>
    <property type="project" value="InterPro"/>
</dbReference>
<dbReference type="RefSeq" id="XP_008605154.1">
    <property type="nucleotide sequence ID" value="XM_008606932.1"/>
</dbReference>
<dbReference type="eggNOG" id="KOG0660">
    <property type="taxonomic scope" value="Eukaryota"/>
</dbReference>
<reference evidence="6 7" key="1">
    <citation type="submission" date="2012-04" db="EMBL/GenBank/DDBJ databases">
        <title>The Genome Sequence of Saprolegnia declina VS20.</title>
        <authorList>
            <consortium name="The Broad Institute Genome Sequencing Platform"/>
            <person name="Russ C."/>
            <person name="Nusbaum C."/>
            <person name="Tyler B."/>
            <person name="van West P."/>
            <person name="Dieguez-Uribeondo J."/>
            <person name="de Bruijn I."/>
            <person name="Tripathy S."/>
            <person name="Jiang R."/>
            <person name="Young S.K."/>
            <person name="Zeng Q."/>
            <person name="Gargeya S."/>
            <person name="Fitzgerald M."/>
            <person name="Haas B."/>
            <person name="Abouelleil A."/>
            <person name="Alvarado L."/>
            <person name="Arachchi H.M."/>
            <person name="Berlin A."/>
            <person name="Chapman S.B."/>
            <person name="Goldberg J."/>
            <person name="Griggs A."/>
            <person name="Gujja S."/>
            <person name="Hansen M."/>
            <person name="Howarth C."/>
            <person name="Imamovic A."/>
            <person name="Larimer J."/>
            <person name="McCowen C."/>
            <person name="Montmayeur A."/>
            <person name="Murphy C."/>
            <person name="Neiman D."/>
            <person name="Pearson M."/>
            <person name="Priest M."/>
            <person name="Roberts A."/>
            <person name="Saif S."/>
            <person name="Shea T."/>
            <person name="Sisk P."/>
            <person name="Sykes S."/>
            <person name="Wortman J."/>
            <person name="Nusbaum C."/>
            <person name="Birren B."/>
        </authorList>
    </citation>
    <scope>NUCLEOTIDE SEQUENCE [LARGE SCALE GENOMIC DNA]</scope>
    <source>
        <strain evidence="6 7">VS20</strain>
    </source>
</reference>
<keyword evidence="6" id="KW-0808">Transferase</keyword>
<dbReference type="SUPFAM" id="SSF50729">
    <property type="entry name" value="PH domain-like"/>
    <property type="match status" value="1"/>
</dbReference>
<dbReference type="Gene3D" id="3.10.450.50">
    <property type="match status" value="1"/>
</dbReference>
<evidence type="ECO:0000256" key="1">
    <source>
        <dbReference type="ARBA" id="ARBA00022741"/>
    </source>
</evidence>
<dbReference type="PROSITE" id="PS50003">
    <property type="entry name" value="PH_DOMAIN"/>
    <property type="match status" value="1"/>
</dbReference>
<feature type="region of interest" description="Disordered" evidence="3">
    <location>
        <begin position="1"/>
        <end position="62"/>
    </location>
</feature>
<dbReference type="Gene3D" id="2.30.29.30">
    <property type="entry name" value="Pleckstrin-homology domain (PH domain)/Phosphotyrosine-binding domain (PTB)"/>
    <property type="match status" value="1"/>
</dbReference>
<dbReference type="EMBL" id="JH767134">
    <property type="protein sequence ID" value="EQC41440.1"/>
    <property type="molecule type" value="Genomic_DNA"/>
</dbReference>
<evidence type="ECO:0000256" key="2">
    <source>
        <dbReference type="ARBA" id="ARBA00022840"/>
    </source>
</evidence>
<dbReference type="SUPFAM" id="SSF56112">
    <property type="entry name" value="Protein kinase-like (PK-like)"/>
    <property type="match status" value="1"/>
</dbReference>
<dbReference type="InterPro" id="IPR001849">
    <property type="entry name" value="PH_domain"/>
</dbReference>
<dbReference type="PROSITE" id="PS50011">
    <property type="entry name" value="PROTEIN_KINASE_DOM"/>
    <property type="match status" value="1"/>
</dbReference>
<protein>
    <submittedName>
        <fullName evidence="6">CMGC/MAPK protein kinase</fullName>
    </submittedName>
</protein>
<dbReference type="OMA" id="HIHIAAD"/>
<dbReference type="GeneID" id="19942135"/>
<dbReference type="Pfam" id="PF00169">
    <property type="entry name" value="PH"/>
    <property type="match status" value="1"/>
</dbReference>
<organism evidence="6 7">
    <name type="scientific">Saprolegnia diclina (strain VS20)</name>
    <dbReference type="NCBI Taxonomy" id="1156394"/>
    <lineage>
        <taxon>Eukaryota</taxon>
        <taxon>Sar</taxon>
        <taxon>Stramenopiles</taxon>
        <taxon>Oomycota</taxon>
        <taxon>Saprolegniomycetes</taxon>
        <taxon>Saprolegniales</taxon>
        <taxon>Saprolegniaceae</taxon>
        <taxon>Saprolegnia</taxon>
    </lineage>
</organism>
<dbReference type="VEuPathDB" id="FungiDB:SDRG_01408"/>